<keyword evidence="1" id="KW-0472">Membrane</keyword>
<evidence type="ECO:0000313" key="2">
    <source>
        <dbReference type="EMBL" id="AWK85093.1"/>
    </source>
</evidence>
<protein>
    <submittedName>
        <fullName evidence="2">Uncharacterized protein</fullName>
    </submittedName>
</protein>
<dbReference type="OrthoDB" id="7275411at2"/>
<evidence type="ECO:0000313" key="3">
    <source>
        <dbReference type="Proteomes" id="UP000245629"/>
    </source>
</evidence>
<name>A0A2S2CKQ9_9PROT</name>
<feature type="transmembrane region" description="Helical" evidence="1">
    <location>
        <begin position="62"/>
        <end position="84"/>
    </location>
</feature>
<evidence type="ECO:0000256" key="1">
    <source>
        <dbReference type="SAM" id="Phobius"/>
    </source>
</evidence>
<feature type="transmembrane region" description="Helical" evidence="1">
    <location>
        <begin position="157"/>
        <end position="178"/>
    </location>
</feature>
<accession>A0A2S2CKQ9</accession>
<feature type="transmembrane region" description="Helical" evidence="1">
    <location>
        <begin position="184"/>
        <end position="204"/>
    </location>
</feature>
<organism evidence="2 3">
    <name type="scientific">Azospirillum thermophilum</name>
    <dbReference type="NCBI Taxonomy" id="2202148"/>
    <lineage>
        <taxon>Bacteria</taxon>
        <taxon>Pseudomonadati</taxon>
        <taxon>Pseudomonadota</taxon>
        <taxon>Alphaproteobacteria</taxon>
        <taxon>Rhodospirillales</taxon>
        <taxon>Azospirillaceae</taxon>
        <taxon>Azospirillum</taxon>
    </lineage>
</organism>
<keyword evidence="3" id="KW-1185">Reference proteome</keyword>
<keyword evidence="1" id="KW-1133">Transmembrane helix</keyword>
<gene>
    <name evidence="2" type="ORF">DEW08_01860</name>
</gene>
<proteinExistence type="predicted"/>
<feature type="transmembrane region" description="Helical" evidence="1">
    <location>
        <begin position="117"/>
        <end position="137"/>
    </location>
</feature>
<dbReference type="AlphaFoldDB" id="A0A2S2CKQ9"/>
<reference evidence="3" key="1">
    <citation type="submission" date="2018-05" db="EMBL/GenBank/DDBJ databases">
        <title>Azospirillum thermophila sp. nov., a novel isolated from hot spring.</title>
        <authorList>
            <person name="Zhao Z."/>
        </authorList>
    </citation>
    <scope>NUCLEOTIDE SEQUENCE [LARGE SCALE GENOMIC DNA]</scope>
    <source>
        <strain evidence="3">CFH 70021</strain>
    </source>
</reference>
<feature type="transmembrane region" description="Helical" evidence="1">
    <location>
        <begin position="6"/>
        <end position="28"/>
    </location>
</feature>
<feature type="transmembrane region" description="Helical" evidence="1">
    <location>
        <begin position="35"/>
        <end position="56"/>
    </location>
</feature>
<dbReference type="Proteomes" id="UP000245629">
    <property type="component" value="Chromosome 1"/>
</dbReference>
<sequence length="264" mass="26624">MPFDAVLLLPLLIKIAAAALVVVVASIVSEKAGPAIGGIISTLPVSTGPAYVLLALEHDDRFIADSALSSLVTNGAMILFLAALVRAAPRFGMAATVGLASALWIGLAVLLRAAGPWSLTGALLVNLAAYGLAALAVRTPPDHAASPRRPVARWYDIPARAALVGLLVATVTTASHVIGPTATGIAAIYPIALTSLAVILHSRLGGTAVAAAMRSALVTNPGFALCVLCAHLTAEPLGRAAALALALAVSLAWAVGVLALRRRG</sequence>
<dbReference type="RefSeq" id="WP_109324020.1">
    <property type="nucleotide sequence ID" value="NZ_CP029352.1"/>
</dbReference>
<dbReference type="EMBL" id="CP029352">
    <property type="protein sequence ID" value="AWK85093.1"/>
    <property type="molecule type" value="Genomic_DNA"/>
</dbReference>
<feature type="transmembrane region" description="Helical" evidence="1">
    <location>
        <begin position="216"/>
        <end position="234"/>
    </location>
</feature>
<feature type="transmembrane region" description="Helical" evidence="1">
    <location>
        <begin position="240"/>
        <end position="260"/>
    </location>
</feature>
<feature type="transmembrane region" description="Helical" evidence="1">
    <location>
        <begin position="91"/>
        <end position="111"/>
    </location>
</feature>
<dbReference type="KEGG" id="azz:DEW08_01860"/>
<keyword evidence="1" id="KW-0812">Transmembrane</keyword>